<dbReference type="EMBL" id="MDLC01000042">
    <property type="protein sequence ID" value="ODS23031.1"/>
    <property type="molecule type" value="Genomic_DNA"/>
</dbReference>
<keyword evidence="1" id="KW-0812">Transmembrane</keyword>
<protein>
    <submittedName>
        <fullName evidence="2">Uncharacterized protein</fullName>
    </submittedName>
</protein>
<feature type="transmembrane region" description="Helical" evidence="1">
    <location>
        <begin position="85"/>
        <end position="107"/>
    </location>
</feature>
<accession>A0A1D2QN70</accession>
<evidence type="ECO:0000313" key="2">
    <source>
        <dbReference type="EMBL" id="ODS23031.1"/>
    </source>
</evidence>
<evidence type="ECO:0000313" key="3">
    <source>
        <dbReference type="Proteomes" id="UP000242502"/>
    </source>
</evidence>
<dbReference type="Proteomes" id="UP000242502">
    <property type="component" value="Unassembled WGS sequence"/>
</dbReference>
<gene>
    <name evidence="2" type="ORF">AB835_11115</name>
</gene>
<proteinExistence type="predicted"/>
<reference evidence="2 3" key="1">
    <citation type="journal article" date="2016" name="Appl. Environ. Microbiol.">
        <title>Lack of Overt Genome Reduction in the Bryostatin-Producing Bryozoan Symbiont "Candidatus Endobugula sertula".</title>
        <authorList>
            <person name="Miller I.J."/>
            <person name="Vanee N."/>
            <person name="Fong S.S."/>
            <person name="Lim-Fong G.E."/>
            <person name="Kwan J.C."/>
        </authorList>
    </citation>
    <scope>NUCLEOTIDE SEQUENCE [LARGE SCALE GENOMIC DNA]</scope>
    <source>
        <strain evidence="2">AB1-4</strain>
    </source>
</reference>
<name>A0A1D2QN70_9GAMM</name>
<evidence type="ECO:0000256" key="1">
    <source>
        <dbReference type="SAM" id="Phobius"/>
    </source>
</evidence>
<feature type="transmembrane region" description="Helical" evidence="1">
    <location>
        <begin position="54"/>
        <end position="73"/>
    </location>
</feature>
<dbReference type="AlphaFoldDB" id="A0A1D2QN70"/>
<keyword evidence="1" id="KW-1133">Transmembrane helix</keyword>
<keyword evidence="1" id="KW-0472">Membrane</keyword>
<organism evidence="2 3">
    <name type="scientific">Candidatus Endobugula sertula</name>
    <name type="common">Bugula neritina bacterial symbiont</name>
    <dbReference type="NCBI Taxonomy" id="62101"/>
    <lineage>
        <taxon>Bacteria</taxon>
        <taxon>Pseudomonadati</taxon>
        <taxon>Pseudomonadota</taxon>
        <taxon>Gammaproteobacteria</taxon>
        <taxon>Cellvibrionales</taxon>
        <taxon>Cellvibrionaceae</taxon>
        <taxon>Candidatus Endobugula</taxon>
    </lineage>
</organism>
<feature type="transmembrane region" description="Helical" evidence="1">
    <location>
        <begin position="127"/>
        <end position="159"/>
    </location>
</feature>
<feature type="transmembrane region" description="Helical" evidence="1">
    <location>
        <begin position="27"/>
        <end position="48"/>
    </location>
</feature>
<comment type="caution">
    <text evidence="2">The sequence shown here is derived from an EMBL/GenBank/DDBJ whole genome shotgun (WGS) entry which is preliminary data.</text>
</comment>
<sequence>MEITRRLKDLLAAINNLALRPIDYTSLYFSGIALTITAAFFIIIFGPLKLAGGMILLYIGSLFLALGFCWEFISWVKRIPIITSIIITLPSSALVTSIAAVVAENLINQATGIYPTYFDNSLNILTILSIPIVLAYLVSILLLIYYTVYMPILLIRFFWGTVKKTILPNNKGQSINMISIARPTAAAIFLAHILILLNYVPPKVDGYISKAVKIIVGLADHYEYGPCKNISPKSRYRLLPDGGVSAAKIDEKTNKITFEEVKCNKD</sequence>
<dbReference type="STRING" id="62101.AB835_11115"/>
<feature type="transmembrane region" description="Helical" evidence="1">
    <location>
        <begin position="180"/>
        <end position="200"/>
    </location>
</feature>